<evidence type="ECO:0000256" key="1">
    <source>
        <dbReference type="SAM" id="MobiDB-lite"/>
    </source>
</evidence>
<evidence type="ECO:0000313" key="3">
    <source>
        <dbReference type="EMBL" id="WOD14901.1"/>
    </source>
</evidence>
<feature type="compositionally biased region" description="Low complexity" evidence="1">
    <location>
        <begin position="53"/>
        <end position="80"/>
    </location>
</feature>
<feature type="compositionally biased region" description="Low complexity" evidence="1">
    <location>
        <begin position="98"/>
        <end position="108"/>
    </location>
</feature>
<sequence length="204" mass="19866">MWFRVAATAIAVWCVSGAAMAGGYTEVWNLPEASAHGKHGAGTGQSVRDGKGASKTATKTAGKHATSGVASGSASASAAGRAEKSSKHGGVKHVTATGANKASDAAGGKAKQKAAVVAQGTKARAHVVQTQPGQSKAMRADTVQNHAADAGPINDAGSRRSAAGTSAGIEPRSSAPVTNAGADQTAAAGNPATARSGSLPPILH</sequence>
<name>A0ABZ0EEE8_9BURK</name>
<accession>A0ABZ0EEE8</accession>
<keyword evidence="4" id="KW-1185">Reference proteome</keyword>
<evidence type="ECO:0000256" key="2">
    <source>
        <dbReference type="SAM" id="SignalP"/>
    </source>
</evidence>
<feature type="signal peptide" evidence="2">
    <location>
        <begin position="1"/>
        <end position="21"/>
    </location>
</feature>
<dbReference type="EMBL" id="CP136512">
    <property type="protein sequence ID" value="WOD14901.1"/>
    <property type="molecule type" value="Genomic_DNA"/>
</dbReference>
<gene>
    <name evidence="3" type="ORF">RW095_16270</name>
</gene>
<keyword evidence="2" id="KW-0732">Signal</keyword>
<feature type="chain" id="PRO_5046841963" evidence="2">
    <location>
        <begin position="22"/>
        <end position="204"/>
    </location>
</feature>
<organism evidence="3 4">
    <name type="scientific">Paraburkholderia kirstenboschensis</name>
    <dbReference type="NCBI Taxonomy" id="1245436"/>
    <lineage>
        <taxon>Bacteria</taxon>
        <taxon>Pseudomonadati</taxon>
        <taxon>Pseudomonadota</taxon>
        <taxon>Betaproteobacteria</taxon>
        <taxon>Burkholderiales</taxon>
        <taxon>Burkholderiaceae</taxon>
        <taxon>Paraburkholderia</taxon>
    </lineage>
</organism>
<protein>
    <submittedName>
        <fullName evidence="3">Uncharacterized protein</fullName>
    </submittedName>
</protein>
<feature type="compositionally biased region" description="Low complexity" evidence="1">
    <location>
        <begin position="159"/>
        <end position="168"/>
    </location>
</feature>
<feature type="region of interest" description="Disordered" evidence="1">
    <location>
        <begin position="35"/>
        <end position="108"/>
    </location>
</feature>
<reference evidence="3 4" key="1">
    <citation type="submission" date="2023-10" db="EMBL/GenBank/DDBJ databases">
        <title>Surface-active antibiotics is a multifunctional adaptation for post-fire microbes.</title>
        <authorList>
            <person name="Liu M.D."/>
            <person name="Du Y."/>
            <person name="Koupaei S.K."/>
            <person name="Kim N.R."/>
            <person name="Zhang W."/>
            <person name="Traxler M.F."/>
        </authorList>
    </citation>
    <scope>NUCLEOTIDE SEQUENCE [LARGE SCALE GENOMIC DNA]</scope>
    <source>
        <strain evidence="3 4">F3</strain>
    </source>
</reference>
<proteinExistence type="predicted"/>
<feature type="region of interest" description="Disordered" evidence="1">
    <location>
        <begin position="148"/>
        <end position="204"/>
    </location>
</feature>
<evidence type="ECO:0000313" key="4">
    <source>
        <dbReference type="Proteomes" id="UP001302652"/>
    </source>
</evidence>
<dbReference type="RefSeq" id="WP_317016948.1">
    <property type="nucleotide sequence ID" value="NZ_CP136512.1"/>
</dbReference>
<dbReference type="Proteomes" id="UP001302652">
    <property type="component" value="Chromosome 2"/>
</dbReference>